<keyword evidence="1" id="KW-0812">Transmembrane</keyword>
<dbReference type="Proteomes" id="UP001251870">
    <property type="component" value="Unassembled WGS sequence"/>
</dbReference>
<evidence type="ECO:0000256" key="1">
    <source>
        <dbReference type="SAM" id="Phobius"/>
    </source>
</evidence>
<evidence type="ECO:0000313" key="3">
    <source>
        <dbReference type="Proteomes" id="UP001251870"/>
    </source>
</evidence>
<keyword evidence="3" id="KW-1185">Reference proteome</keyword>
<organism evidence="2 3">
    <name type="scientific">Nesterenkonia aerolata</name>
    <dbReference type="NCBI Taxonomy" id="3074079"/>
    <lineage>
        <taxon>Bacteria</taxon>
        <taxon>Bacillati</taxon>
        <taxon>Actinomycetota</taxon>
        <taxon>Actinomycetes</taxon>
        <taxon>Micrococcales</taxon>
        <taxon>Micrococcaceae</taxon>
        <taxon>Nesterenkonia</taxon>
    </lineage>
</organism>
<protein>
    <submittedName>
        <fullName evidence="2">Uncharacterized protein</fullName>
    </submittedName>
</protein>
<accession>A0ABU2DUX2</accession>
<reference evidence="2 3" key="1">
    <citation type="submission" date="2023-09" db="EMBL/GenBank/DDBJ databases">
        <title>Description of three actinobacteria isolated from air of manufacturing shop in a pharmaceutical factory.</title>
        <authorList>
            <person name="Zhang D.-F."/>
        </authorList>
    </citation>
    <scope>NUCLEOTIDE SEQUENCE [LARGE SCALE GENOMIC DNA]</scope>
    <source>
        <strain evidence="2 3">LY-0111</strain>
    </source>
</reference>
<name>A0ABU2DUX2_9MICC</name>
<comment type="caution">
    <text evidence="2">The sequence shown here is derived from an EMBL/GenBank/DDBJ whole genome shotgun (WGS) entry which is preliminary data.</text>
</comment>
<keyword evidence="1" id="KW-0472">Membrane</keyword>
<keyword evidence="1" id="KW-1133">Transmembrane helix</keyword>
<dbReference type="RefSeq" id="WP_310549291.1">
    <property type="nucleotide sequence ID" value="NZ_JAVKGR010000021.1"/>
</dbReference>
<sequence length="95" mass="10550">MTYPPQPYPQQVQPKSPVLHGLASFLLVGLGTMPAGRVLTGIVLLCVGLTLALLTLIPFIGWLIGLLVGFPYWIFCIWHGYHSARVWNRRHGILS</sequence>
<dbReference type="EMBL" id="JAVKGR010000021">
    <property type="protein sequence ID" value="MDR8020311.1"/>
    <property type="molecule type" value="Genomic_DNA"/>
</dbReference>
<feature type="transmembrane region" description="Helical" evidence="1">
    <location>
        <begin position="21"/>
        <end position="54"/>
    </location>
</feature>
<feature type="transmembrane region" description="Helical" evidence="1">
    <location>
        <begin position="60"/>
        <end position="81"/>
    </location>
</feature>
<gene>
    <name evidence="2" type="ORF">RIL96_12140</name>
</gene>
<proteinExistence type="predicted"/>
<evidence type="ECO:0000313" key="2">
    <source>
        <dbReference type="EMBL" id="MDR8020311.1"/>
    </source>
</evidence>